<gene>
    <name evidence="2" type="ORF">H9642_16345</name>
</gene>
<comment type="caution">
    <text evidence="2">The sequence shown here is derived from an EMBL/GenBank/DDBJ whole genome shotgun (WGS) entry which is preliminary data.</text>
</comment>
<dbReference type="PANTHER" id="PTHR43459:SF1">
    <property type="entry name" value="EG:BACN32G11.4 PROTEIN"/>
    <property type="match status" value="1"/>
</dbReference>
<evidence type="ECO:0000313" key="2">
    <source>
        <dbReference type="EMBL" id="MBD7978753.1"/>
    </source>
</evidence>
<proteinExistence type="inferred from homology"/>
<dbReference type="Proteomes" id="UP000611945">
    <property type="component" value="Unassembled WGS sequence"/>
</dbReference>
<evidence type="ECO:0000256" key="1">
    <source>
        <dbReference type="RuleBase" id="RU003707"/>
    </source>
</evidence>
<dbReference type="EMBL" id="JACSQG010000012">
    <property type="protein sequence ID" value="MBD7978753.1"/>
    <property type="molecule type" value="Genomic_DNA"/>
</dbReference>
<accession>A0ABR8TSK3</accession>
<dbReference type="PANTHER" id="PTHR43459">
    <property type="entry name" value="ENOYL-COA HYDRATASE"/>
    <property type="match status" value="1"/>
</dbReference>
<sequence>MPRSPVLLERNGHVAHIRFARPEVLNALNAETAEALLETCLQVANDPDARVVLLSGEGRAFMAGGDLHELRKQGLDAAKRILTPLHQSIRLLDAMPVPVVASVHGAVAGAGLSLMMVADLAIAAEGTRFNFAYSDIATSCDGGASWALPRLVGVRKSIEIAMLSEQFDAQEALKLGLLTRVVPAAQLTQATWNMVERLQARDPFALAHLKRLLRTSFDNSLDRQLEAEREAFVECVARPGFPAALDAFFEAKARRSVRQDQLAATTASTST</sequence>
<dbReference type="Pfam" id="PF00378">
    <property type="entry name" value="ECH_1"/>
    <property type="match status" value="1"/>
</dbReference>
<dbReference type="Gene3D" id="3.90.226.10">
    <property type="entry name" value="2-enoyl-CoA Hydratase, Chain A, domain 1"/>
    <property type="match status" value="1"/>
</dbReference>
<dbReference type="RefSeq" id="WP_251837541.1">
    <property type="nucleotide sequence ID" value="NZ_JACSQG010000012.1"/>
</dbReference>
<dbReference type="SUPFAM" id="SSF52096">
    <property type="entry name" value="ClpP/crotonase"/>
    <property type="match status" value="1"/>
</dbReference>
<reference evidence="2 3" key="1">
    <citation type="submission" date="2020-08" db="EMBL/GenBank/DDBJ databases">
        <title>A Genomic Blueprint of the Chicken Gut Microbiome.</title>
        <authorList>
            <person name="Gilroy R."/>
            <person name="Ravi A."/>
            <person name="Getino M."/>
            <person name="Pursley I."/>
            <person name="Horton D.L."/>
            <person name="Alikhan N.-F."/>
            <person name="Baker D."/>
            <person name="Gharbi K."/>
            <person name="Hall N."/>
            <person name="Watson M."/>
            <person name="Adriaenssens E.M."/>
            <person name="Foster-Nyarko E."/>
            <person name="Jarju S."/>
            <person name="Secka A."/>
            <person name="Antonio M."/>
            <person name="Oren A."/>
            <person name="Chaudhuri R."/>
            <person name="La Ragione R.M."/>
            <person name="Hildebrand F."/>
            <person name="Pallen M.J."/>
        </authorList>
    </citation>
    <scope>NUCLEOTIDE SEQUENCE [LARGE SCALE GENOMIC DNA]</scope>
    <source>
        <strain evidence="2 3">Sa2CUA2</strain>
    </source>
</reference>
<dbReference type="PROSITE" id="PS00166">
    <property type="entry name" value="ENOYL_COA_HYDRATASE"/>
    <property type="match status" value="1"/>
</dbReference>
<dbReference type="InterPro" id="IPR001753">
    <property type="entry name" value="Enoyl-CoA_hydra/iso"/>
</dbReference>
<dbReference type="InterPro" id="IPR018376">
    <property type="entry name" value="Enoyl-CoA_hyd/isom_CS"/>
</dbReference>
<organism evidence="2 3">
    <name type="scientific">Serpens gallinarum</name>
    <dbReference type="NCBI Taxonomy" id="2763075"/>
    <lineage>
        <taxon>Bacteria</taxon>
        <taxon>Pseudomonadati</taxon>
        <taxon>Pseudomonadota</taxon>
        <taxon>Gammaproteobacteria</taxon>
        <taxon>Pseudomonadales</taxon>
        <taxon>Pseudomonadaceae</taxon>
        <taxon>Pseudomonas</taxon>
    </lineage>
</organism>
<name>A0ABR8TSK3_9PSED</name>
<comment type="similarity">
    <text evidence="1">Belongs to the enoyl-CoA hydratase/isomerase family.</text>
</comment>
<dbReference type="CDD" id="cd06558">
    <property type="entry name" value="crotonase-like"/>
    <property type="match status" value="1"/>
</dbReference>
<keyword evidence="3" id="KW-1185">Reference proteome</keyword>
<dbReference type="InterPro" id="IPR029045">
    <property type="entry name" value="ClpP/crotonase-like_dom_sf"/>
</dbReference>
<protein>
    <submittedName>
        <fullName evidence="2">Enoyl-CoA hydratase/isomerase family protein</fullName>
    </submittedName>
</protein>
<evidence type="ECO:0000313" key="3">
    <source>
        <dbReference type="Proteomes" id="UP000611945"/>
    </source>
</evidence>